<dbReference type="Proteomes" id="UP000828390">
    <property type="component" value="Unassembled WGS sequence"/>
</dbReference>
<reference evidence="1" key="2">
    <citation type="submission" date="2020-11" db="EMBL/GenBank/DDBJ databases">
        <authorList>
            <person name="McCartney M.A."/>
            <person name="Auch B."/>
            <person name="Kono T."/>
            <person name="Mallez S."/>
            <person name="Becker A."/>
            <person name="Gohl D.M."/>
            <person name="Silverstein K.A.T."/>
            <person name="Koren S."/>
            <person name="Bechman K.B."/>
            <person name="Herman A."/>
            <person name="Abrahante J.E."/>
            <person name="Garbe J."/>
        </authorList>
    </citation>
    <scope>NUCLEOTIDE SEQUENCE</scope>
    <source>
        <strain evidence="1">Duluth1</strain>
        <tissue evidence="1">Whole animal</tissue>
    </source>
</reference>
<comment type="caution">
    <text evidence="1">The sequence shown here is derived from an EMBL/GenBank/DDBJ whole genome shotgun (WGS) entry which is preliminary data.</text>
</comment>
<organism evidence="1 2">
    <name type="scientific">Dreissena polymorpha</name>
    <name type="common">Zebra mussel</name>
    <name type="synonym">Mytilus polymorpha</name>
    <dbReference type="NCBI Taxonomy" id="45954"/>
    <lineage>
        <taxon>Eukaryota</taxon>
        <taxon>Metazoa</taxon>
        <taxon>Spiralia</taxon>
        <taxon>Lophotrochozoa</taxon>
        <taxon>Mollusca</taxon>
        <taxon>Bivalvia</taxon>
        <taxon>Autobranchia</taxon>
        <taxon>Heteroconchia</taxon>
        <taxon>Euheterodonta</taxon>
        <taxon>Imparidentia</taxon>
        <taxon>Neoheterodontei</taxon>
        <taxon>Myida</taxon>
        <taxon>Dreissenoidea</taxon>
        <taxon>Dreissenidae</taxon>
        <taxon>Dreissena</taxon>
    </lineage>
</organism>
<name>A0A9D4DUW1_DREPO</name>
<keyword evidence="2" id="KW-1185">Reference proteome</keyword>
<evidence type="ECO:0000313" key="1">
    <source>
        <dbReference type="EMBL" id="KAH3754384.1"/>
    </source>
</evidence>
<protein>
    <submittedName>
        <fullName evidence="1">Uncharacterized protein</fullName>
    </submittedName>
</protein>
<dbReference type="AlphaFoldDB" id="A0A9D4DUW1"/>
<accession>A0A9D4DUW1</accession>
<reference evidence="1" key="1">
    <citation type="journal article" date="2019" name="bioRxiv">
        <title>The Genome of the Zebra Mussel, Dreissena polymorpha: A Resource for Invasive Species Research.</title>
        <authorList>
            <person name="McCartney M.A."/>
            <person name="Auch B."/>
            <person name="Kono T."/>
            <person name="Mallez S."/>
            <person name="Zhang Y."/>
            <person name="Obille A."/>
            <person name="Becker A."/>
            <person name="Abrahante J.E."/>
            <person name="Garbe J."/>
            <person name="Badalamenti J.P."/>
            <person name="Herman A."/>
            <person name="Mangelson H."/>
            <person name="Liachko I."/>
            <person name="Sullivan S."/>
            <person name="Sone E.D."/>
            <person name="Koren S."/>
            <person name="Silverstein K.A.T."/>
            <person name="Beckman K.B."/>
            <person name="Gohl D.M."/>
        </authorList>
    </citation>
    <scope>NUCLEOTIDE SEQUENCE</scope>
    <source>
        <strain evidence="1">Duluth1</strain>
        <tissue evidence="1">Whole animal</tissue>
    </source>
</reference>
<sequence length="83" mass="9345">MGQKIKEQLKRLMQKCRFSKVDTSAVDSWDSSSITDRLGLYSKASKLSKGNIKLLTLLLMKKGSNDLTVNTQSTIHQWGMPQT</sequence>
<gene>
    <name evidence="1" type="ORF">DPMN_189052</name>
</gene>
<dbReference type="EMBL" id="JAIWYP010000010">
    <property type="protein sequence ID" value="KAH3754384.1"/>
    <property type="molecule type" value="Genomic_DNA"/>
</dbReference>
<evidence type="ECO:0000313" key="2">
    <source>
        <dbReference type="Proteomes" id="UP000828390"/>
    </source>
</evidence>
<proteinExistence type="predicted"/>